<proteinExistence type="predicted"/>
<evidence type="ECO:0000313" key="2">
    <source>
        <dbReference type="Proteomes" id="UP001141552"/>
    </source>
</evidence>
<reference evidence="1" key="1">
    <citation type="submission" date="2022-02" db="EMBL/GenBank/DDBJ databases">
        <authorList>
            <person name="Henning P.M."/>
            <person name="McCubbin A.G."/>
            <person name="Shore J.S."/>
        </authorList>
    </citation>
    <scope>NUCLEOTIDE SEQUENCE</scope>
    <source>
        <strain evidence="1">F60SS</strain>
        <tissue evidence="1">Leaves</tissue>
    </source>
</reference>
<dbReference type="Gene3D" id="3.80.10.10">
    <property type="entry name" value="Ribonuclease Inhibitor"/>
    <property type="match status" value="2"/>
</dbReference>
<sequence length="184" mass="20828">MCQHAVDRSSGVLQRINIDCFGTDELLQYIVDRSALCHEKYHLNRSSNLKSLRLMMCYDTSDEGLIMAAKKMPSLEELELYSCSNAEFICFNWEDFDDIELDGEAMAIAKAMPELRHLMIFGNLLTNDGLKAILDGCPHLESLDLRQCFNLKLEEGGLGRRCAERIKVLLLPNDSTAGYPFVID</sequence>
<dbReference type="OrthoDB" id="2095648at2759"/>
<dbReference type="AlphaFoldDB" id="A0A9Q0J178"/>
<protein>
    <submittedName>
        <fullName evidence="1">Uncharacterized protein</fullName>
    </submittedName>
</protein>
<keyword evidence="2" id="KW-1185">Reference proteome</keyword>
<feature type="non-terminal residue" evidence="1">
    <location>
        <position position="1"/>
    </location>
</feature>
<name>A0A9Q0J178_9ROSI</name>
<dbReference type="InterPro" id="IPR032675">
    <property type="entry name" value="LRR_dom_sf"/>
</dbReference>
<dbReference type="PANTHER" id="PTHR38926:SF2">
    <property type="entry name" value="F-BOX_LRR-REPEAT PROTEIN 21-RELATED"/>
    <property type="match status" value="1"/>
</dbReference>
<organism evidence="1 2">
    <name type="scientific">Turnera subulata</name>
    <dbReference type="NCBI Taxonomy" id="218843"/>
    <lineage>
        <taxon>Eukaryota</taxon>
        <taxon>Viridiplantae</taxon>
        <taxon>Streptophyta</taxon>
        <taxon>Embryophyta</taxon>
        <taxon>Tracheophyta</taxon>
        <taxon>Spermatophyta</taxon>
        <taxon>Magnoliopsida</taxon>
        <taxon>eudicotyledons</taxon>
        <taxon>Gunneridae</taxon>
        <taxon>Pentapetalae</taxon>
        <taxon>rosids</taxon>
        <taxon>fabids</taxon>
        <taxon>Malpighiales</taxon>
        <taxon>Passifloraceae</taxon>
        <taxon>Turnera</taxon>
    </lineage>
</organism>
<reference evidence="1" key="2">
    <citation type="journal article" date="2023" name="Plants (Basel)">
        <title>Annotation of the Turnera subulata (Passifloraceae) Draft Genome Reveals the S-Locus Evolved after the Divergence of Turneroideae from Passifloroideae in a Stepwise Manner.</title>
        <authorList>
            <person name="Henning P.M."/>
            <person name="Roalson E.H."/>
            <person name="Mir W."/>
            <person name="McCubbin A.G."/>
            <person name="Shore J.S."/>
        </authorList>
    </citation>
    <scope>NUCLEOTIDE SEQUENCE</scope>
    <source>
        <strain evidence="1">F60SS</strain>
    </source>
</reference>
<dbReference type="Proteomes" id="UP001141552">
    <property type="component" value="Unassembled WGS sequence"/>
</dbReference>
<dbReference type="SUPFAM" id="SSF52047">
    <property type="entry name" value="RNI-like"/>
    <property type="match status" value="1"/>
</dbReference>
<accession>A0A9Q0J178</accession>
<evidence type="ECO:0000313" key="1">
    <source>
        <dbReference type="EMBL" id="KAJ4824237.1"/>
    </source>
</evidence>
<comment type="caution">
    <text evidence="1">The sequence shown here is derived from an EMBL/GenBank/DDBJ whole genome shotgun (WGS) entry which is preliminary data.</text>
</comment>
<dbReference type="PANTHER" id="PTHR38926">
    <property type="entry name" value="F-BOX DOMAIN CONTAINING PROTEIN, EXPRESSED"/>
    <property type="match status" value="1"/>
</dbReference>
<gene>
    <name evidence="1" type="ORF">Tsubulata_018058</name>
</gene>
<dbReference type="EMBL" id="JAKUCV010007233">
    <property type="protein sequence ID" value="KAJ4824237.1"/>
    <property type="molecule type" value="Genomic_DNA"/>
</dbReference>